<dbReference type="PROSITE" id="PS51078">
    <property type="entry name" value="ICLR_ED"/>
    <property type="match status" value="1"/>
</dbReference>
<feature type="domain" description="IclR-ED" evidence="6">
    <location>
        <begin position="92"/>
        <end position="276"/>
    </location>
</feature>
<evidence type="ECO:0000256" key="2">
    <source>
        <dbReference type="ARBA" id="ARBA00023125"/>
    </source>
</evidence>
<dbReference type="PANTHER" id="PTHR30136">
    <property type="entry name" value="HELIX-TURN-HELIX TRANSCRIPTIONAL REGULATOR, ICLR FAMILY"/>
    <property type="match status" value="1"/>
</dbReference>
<sequence>MAHDSAKAPSEDVPAPPSQAGAERNPLFITALARGLHVLEVFSNGWEAMGLSEIANATGLAVPTVQRAVHTLTEMGYLAKDAQTRRYRLTPKALDSTYRYLQSSPLYEAAIPVVVALRDEWQETVNVSILDGPEAMLLIRMPGARRINPTSMIGRRMPAHATSTGLAMLAMLPPAEQRRRLHEAPLTAMTAQTVTDPEVLEKRLQVVRRDGYALVNEEAADGEISVAAPILDHDGRLVAAISMTTAVSHWSEEEARKQIAPAVKHAARAITDSLRGWRSK</sequence>
<dbReference type="Pfam" id="PF01614">
    <property type="entry name" value="IclR_C"/>
    <property type="match status" value="1"/>
</dbReference>
<evidence type="ECO:0000259" key="6">
    <source>
        <dbReference type="PROSITE" id="PS51078"/>
    </source>
</evidence>
<feature type="compositionally biased region" description="Basic and acidic residues" evidence="4">
    <location>
        <begin position="1"/>
        <end position="10"/>
    </location>
</feature>
<gene>
    <name evidence="7" type="ORF">ACFOW6_10775</name>
</gene>
<dbReference type="RefSeq" id="WP_382422376.1">
    <property type="nucleotide sequence ID" value="NZ_JBHSCW010000005.1"/>
</dbReference>
<keyword evidence="2" id="KW-0238">DNA-binding</keyword>
<dbReference type="InterPro" id="IPR005471">
    <property type="entry name" value="Tscrpt_reg_IclR_N"/>
</dbReference>
<dbReference type="InterPro" id="IPR050707">
    <property type="entry name" value="HTH_MetabolicPath_Reg"/>
</dbReference>
<evidence type="ECO:0000256" key="1">
    <source>
        <dbReference type="ARBA" id="ARBA00023015"/>
    </source>
</evidence>
<keyword evidence="8" id="KW-1185">Reference proteome</keyword>
<name>A0ABV8UL64_9PROT</name>
<feature type="domain" description="HTH iclR-type" evidence="5">
    <location>
        <begin position="29"/>
        <end position="91"/>
    </location>
</feature>
<evidence type="ECO:0000313" key="8">
    <source>
        <dbReference type="Proteomes" id="UP001595799"/>
    </source>
</evidence>
<evidence type="ECO:0000256" key="3">
    <source>
        <dbReference type="ARBA" id="ARBA00023163"/>
    </source>
</evidence>
<evidence type="ECO:0000313" key="7">
    <source>
        <dbReference type="EMBL" id="MFC4352026.1"/>
    </source>
</evidence>
<organism evidence="7 8">
    <name type="scientific">Fodinicurvata halophila</name>
    <dbReference type="NCBI Taxonomy" id="1419723"/>
    <lineage>
        <taxon>Bacteria</taxon>
        <taxon>Pseudomonadati</taxon>
        <taxon>Pseudomonadota</taxon>
        <taxon>Alphaproteobacteria</taxon>
        <taxon>Rhodospirillales</taxon>
        <taxon>Rhodovibrionaceae</taxon>
        <taxon>Fodinicurvata</taxon>
    </lineage>
</organism>
<protein>
    <submittedName>
        <fullName evidence="7">IclR family transcriptional regulator</fullName>
    </submittedName>
</protein>
<dbReference type="InterPro" id="IPR036388">
    <property type="entry name" value="WH-like_DNA-bd_sf"/>
</dbReference>
<accession>A0ABV8UL64</accession>
<feature type="region of interest" description="Disordered" evidence="4">
    <location>
        <begin position="1"/>
        <end position="22"/>
    </location>
</feature>
<dbReference type="Gene3D" id="1.10.10.10">
    <property type="entry name" value="Winged helix-like DNA-binding domain superfamily/Winged helix DNA-binding domain"/>
    <property type="match status" value="1"/>
</dbReference>
<dbReference type="EMBL" id="JBHSCW010000005">
    <property type="protein sequence ID" value="MFC4352026.1"/>
    <property type="molecule type" value="Genomic_DNA"/>
</dbReference>
<dbReference type="InterPro" id="IPR014757">
    <property type="entry name" value="Tscrpt_reg_IclR_C"/>
</dbReference>
<dbReference type="SUPFAM" id="SSF55781">
    <property type="entry name" value="GAF domain-like"/>
    <property type="match status" value="1"/>
</dbReference>
<comment type="caution">
    <text evidence="7">The sequence shown here is derived from an EMBL/GenBank/DDBJ whole genome shotgun (WGS) entry which is preliminary data.</text>
</comment>
<evidence type="ECO:0000259" key="5">
    <source>
        <dbReference type="PROSITE" id="PS51077"/>
    </source>
</evidence>
<dbReference type="PANTHER" id="PTHR30136:SF34">
    <property type="entry name" value="TRANSCRIPTIONAL REGULATOR"/>
    <property type="match status" value="1"/>
</dbReference>
<evidence type="ECO:0000256" key="4">
    <source>
        <dbReference type="SAM" id="MobiDB-lite"/>
    </source>
</evidence>
<dbReference type="SUPFAM" id="SSF46785">
    <property type="entry name" value="Winged helix' DNA-binding domain"/>
    <property type="match status" value="1"/>
</dbReference>
<dbReference type="Pfam" id="PF09339">
    <property type="entry name" value="HTH_IclR"/>
    <property type="match status" value="1"/>
</dbReference>
<dbReference type="SMART" id="SM00346">
    <property type="entry name" value="HTH_ICLR"/>
    <property type="match status" value="1"/>
</dbReference>
<keyword evidence="1" id="KW-0805">Transcription regulation</keyword>
<keyword evidence="3" id="KW-0804">Transcription</keyword>
<dbReference type="PROSITE" id="PS51077">
    <property type="entry name" value="HTH_ICLR"/>
    <property type="match status" value="1"/>
</dbReference>
<dbReference type="Gene3D" id="3.30.450.40">
    <property type="match status" value="1"/>
</dbReference>
<dbReference type="InterPro" id="IPR029016">
    <property type="entry name" value="GAF-like_dom_sf"/>
</dbReference>
<proteinExistence type="predicted"/>
<reference evidence="8" key="1">
    <citation type="journal article" date="2019" name="Int. J. Syst. Evol. Microbiol.">
        <title>The Global Catalogue of Microorganisms (GCM) 10K type strain sequencing project: providing services to taxonomists for standard genome sequencing and annotation.</title>
        <authorList>
            <consortium name="The Broad Institute Genomics Platform"/>
            <consortium name="The Broad Institute Genome Sequencing Center for Infectious Disease"/>
            <person name="Wu L."/>
            <person name="Ma J."/>
        </authorList>
    </citation>
    <scope>NUCLEOTIDE SEQUENCE [LARGE SCALE GENOMIC DNA]</scope>
    <source>
        <strain evidence="8">CECT 8472</strain>
    </source>
</reference>
<dbReference type="InterPro" id="IPR036390">
    <property type="entry name" value="WH_DNA-bd_sf"/>
</dbReference>
<dbReference type="Proteomes" id="UP001595799">
    <property type="component" value="Unassembled WGS sequence"/>
</dbReference>